<dbReference type="NCBIfam" id="TIGR01509">
    <property type="entry name" value="HAD-SF-IA-v3"/>
    <property type="match status" value="1"/>
</dbReference>
<dbReference type="NCBIfam" id="TIGR01549">
    <property type="entry name" value="HAD-SF-IA-v1"/>
    <property type="match status" value="1"/>
</dbReference>
<comment type="caution">
    <text evidence="5">The sequence shown here is derived from an EMBL/GenBank/DDBJ whole genome shotgun (WGS) entry which is preliminary data.</text>
</comment>
<dbReference type="SFLD" id="SFLDS00003">
    <property type="entry name" value="Haloacid_Dehalogenase"/>
    <property type="match status" value="1"/>
</dbReference>
<dbReference type="GO" id="GO:0005829">
    <property type="term" value="C:cytosol"/>
    <property type="evidence" value="ECO:0007669"/>
    <property type="project" value="TreeGrafter"/>
</dbReference>
<keyword evidence="1" id="KW-0479">Metal-binding</keyword>
<evidence type="ECO:0000256" key="2">
    <source>
        <dbReference type="ARBA" id="ARBA00022801"/>
    </source>
</evidence>
<dbReference type="PANTHER" id="PTHR43434:SF23">
    <property type="entry name" value="PHOSPHOGLYCOLATE PHOSPHATASE"/>
    <property type="match status" value="1"/>
</dbReference>
<evidence type="ECO:0000256" key="4">
    <source>
        <dbReference type="ARBA" id="ARBA00023277"/>
    </source>
</evidence>
<name>A0A368C5K7_9GAMM</name>
<dbReference type="InterPro" id="IPR041492">
    <property type="entry name" value="HAD_2"/>
</dbReference>
<dbReference type="SUPFAM" id="SSF56784">
    <property type="entry name" value="HAD-like"/>
    <property type="match status" value="1"/>
</dbReference>
<protein>
    <submittedName>
        <fullName evidence="5">HAD family hydrolase</fullName>
    </submittedName>
</protein>
<sequence length="222" mass="25274">MEKNQKIKGILFDLDGTLVDTAPDFILSLNNILFKHKYPRLDDQLIRSHVSDGSKKLTSLGFGINEDDPDFNMLRIEFLAEYKKNLLKNSFLFDGVSHLIKFLNNQKIQFGIVTNKPREYAEPLIDNFDALKRSRVLVCSDDIKESKPSPIGIKKALKELNIKNTECLYVGDHPVDMLAGKNAGLEVIACYYGYSLSINNNQYTSNIINKPEELIDFVKNQI</sequence>
<dbReference type="EMBL" id="QOPI01000009">
    <property type="protein sequence ID" value="RCL44771.1"/>
    <property type="molecule type" value="Genomic_DNA"/>
</dbReference>
<dbReference type="Pfam" id="PF13419">
    <property type="entry name" value="HAD_2"/>
    <property type="match status" value="1"/>
</dbReference>
<dbReference type="GO" id="GO:0008967">
    <property type="term" value="F:phosphoglycolate phosphatase activity"/>
    <property type="evidence" value="ECO:0007669"/>
    <property type="project" value="TreeGrafter"/>
</dbReference>
<dbReference type="SFLD" id="SFLDG01135">
    <property type="entry name" value="C1.5.6:_HAD__Beta-PGM__Phospha"/>
    <property type="match status" value="1"/>
</dbReference>
<keyword evidence="2 5" id="KW-0378">Hydrolase</keyword>
<keyword evidence="3" id="KW-0460">Magnesium</keyword>
<proteinExistence type="predicted"/>
<dbReference type="InterPro" id="IPR036412">
    <property type="entry name" value="HAD-like_sf"/>
</dbReference>
<evidence type="ECO:0000313" key="6">
    <source>
        <dbReference type="Proteomes" id="UP000252915"/>
    </source>
</evidence>
<evidence type="ECO:0000256" key="1">
    <source>
        <dbReference type="ARBA" id="ARBA00022723"/>
    </source>
</evidence>
<evidence type="ECO:0000256" key="3">
    <source>
        <dbReference type="ARBA" id="ARBA00022842"/>
    </source>
</evidence>
<dbReference type="GO" id="GO:0046872">
    <property type="term" value="F:metal ion binding"/>
    <property type="evidence" value="ECO:0007669"/>
    <property type="project" value="UniProtKB-KW"/>
</dbReference>
<dbReference type="GO" id="GO:0006281">
    <property type="term" value="P:DNA repair"/>
    <property type="evidence" value="ECO:0007669"/>
    <property type="project" value="TreeGrafter"/>
</dbReference>
<accession>A0A368C5K7</accession>
<dbReference type="PRINTS" id="PR00413">
    <property type="entry name" value="HADHALOGNASE"/>
</dbReference>
<dbReference type="Gene3D" id="3.40.50.1000">
    <property type="entry name" value="HAD superfamily/HAD-like"/>
    <property type="match status" value="1"/>
</dbReference>
<dbReference type="InterPro" id="IPR050155">
    <property type="entry name" value="HAD-like_hydrolase_sf"/>
</dbReference>
<dbReference type="Gene3D" id="1.10.150.240">
    <property type="entry name" value="Putative phosphatase, domain 2"/>
    <property type="match status" value="1"/>
</dbReference>
<dbReference type="SFLD" id="SFLDG01129">
    <property type="entry name" value="C1.5:_HAD__Beta-PGM__Phosphata"/>
    <property type="match status" value="1"/>
</dbReference>
<dbReference type="PANTHER" id="PTHR43434">
    <property type="entry name" value="PHOSPHOGLYCOLATE PHOSPHATASE"/>
    <property type="match status" value="1"/>
</dbReference>
<dbReference type="InterPro" id="IPR023214">
    <property type="entry name" value="HAD_sf"/>
</dbReference>
<dbReference type="Proteomes" id="UP000252915">
    <property type="component" value="Unassembled WGS sequence"/>
</dbReference>
<dbReference type="InterPro" id="IPR023198">
    <property type="entry name" value="PGP-like_dom2"/>
</dbReference>
<gene>
    <name evidence="5" type="ORF">DBW92_02325</name>
</gene>
<dbReference type="InterPro" id="IPR006439">
    <property type="entry name" value="HAD-SF_hydro_IA"/>
</dbReference>
<evidence type="ECO:0000313" key="5">
    <source>
        <dbReference type="EMBL" id="RCL44771.1"/>
    </source>
</evidence>
<reference evidence="5 6" key="1">
    <citation type="journal article" date="2018" name="Microbiome">
        <title>Fine metagenomic profile of the Mediterranean stratified and mixed water columns revealed by assembly and recruitment.</title>
        <authorList>
            <person name="Haro-Moreno J.M."/>
            <person name="Lopez-Perez M."/>
            <person name="De La Torre J.R."/>
            <person name="Picazo A."/>
            <person name="Camacho A."/>
            <person name="Rodriguez-Valera F."/>
        </authorList>
    </citation>
    <scope>NUCLEOTIDE SEQUENCE [LARGE SCALE GENOMIC DNA]</scope>
    <source>
        <strain evidence="5">MED-G78</strain>
    </source>
</reference>
<keyword evidence="4" id="KW-0119">Carbohydrate metabolism</keyword>
<organism evidence="5 6">
    <name type="scientific">SAR86 cluster bacterium</name>
    <dbReference type="NCBI Taxonomy" id="2030880"/>
    <lineage>
        <taxon>Bacteria</taxon>
        <taxon>Pseudomonadati</taxon>
        <taxon>Pseudomonadota</taxon>
        <taxon>Gammaproteobacteria</taxon>
        <taxon>SAR86 cluster</taxon>
    </lineage>
</organism>
<dbReference type="AlphaFoldDB" id="A0A368C5K7"/>